<evidence type="ECO:0000313" key="2">
    <source>
        <dbReference type="Proteomes" id="UP000182762"/>
    </source>
</evidence>
<name>A0A1I6BJ03_9BACI</name>
<comment type="caution">
    <text evidence="1">The sequence shown here is derived from an EMBL/GenBank/DDBJ whole genome shotgun (WGS) entry which is preliminary data.</text>
</comment>
<sequence>MLIVLIVNLFVSLFHPIELDSGTKAISQDSEGYESYEQLKEVEKEGVDYRIRYENRDTNIAVFAIHGGRIEIGTSEVAEGLASRGDYSYYMFEGIKSQDNGILHITSVKFDEPIARTLARHSQTMISLHGFSSEEKVIYVGGRNELYKYEIKKALTKFGFRTEEPREDLRGEELKNIVNDTILKQGVQLEISSSVRRSFFENNDWSRGNIENKSTVYYRFIDALEEASSKYKKNL</sequence>
<dbReference type="EMBL" id="FOXX01000010">
    <property type="protein sequence ID" value="SFQ80928.1"/>
    <property type="molecule type" value="Genomic_DNA"/>
</dbReference>
<dbReference type="Proteomes" id="UP000182762">
    <property type="component" value="Unassembled WGS sequence"/>
</dbReference>
<gene>
    <name evidence="1" type="ORF">SAMN02745910_03696</name>
</gene>
<keyword evidence="2" id="KW-1185">Reference proteome</keyword>
<proteinExistence type="predicted"/>
<evidence type="ECO:0000313" key="1">
    <source>
        <dbReference type="EMBL" id="SFQ80928.1"/>
    </source>
</evidence>
<accession>A0A1I6BJ03</accession>
<dbReference type="GeneID" id="93712286"/>
<protein>
    <submittedName>
        <fullName evidence="1">Phage-related replication protein YjqB, UPF0714/DUF867 family</fullName>
    </submittedName>
</protein>
<dbReference type="InterPro" id="IPR038128">
    <property type="entry name" value="Gamma_PGA_hydro_sf"/>
</dbReference>
<organism evidence="1 2">
    <name type="scientific">Priestia endophytica DSM 13796</name>
    <dbReference type="NCBI Taxonomy" id="1121089"/>
    <lineage>
        <taxon>Bacteria</taxon>
        <taxon>Bacillati</taxon>
        <taxon>Bacillota</taxon>
        <taxon>Bacilli</taxon>
        <taxon>Bacillales</taxon>
        <taxon>Bacillaceae</taxon>
        <taxon>Priestia</taxon>
    </lineage>
</organism>
<dbReference type="Pfam" id="PF05908">
    <property type="entry name" value="Gamma_PGA_hydro"/>
    <property type="match status" value="1"/>
</dbReference>
<dbReference type="Gene3D" id="3.40.630.100">
    <property type="entry name" value="Poly-gamma-glutamate hydrolase, zinc-binding motif"/>
    <property type="match status" value="1"/>
</dbReference>
<dbReference type="InterPro" id="IPR008585">
    <property type="entry name" value="Gamma_PGA_hydro"/>
</dbReference>
<reference evidence="1 2" key="1">
    <citation type="submission" date="2016-10" db="EMBL/GenBank/DDBJ databases">
        <authorList>
            <person name="Varghese N."/>
            <person name="Submissions S."/>
        </authorList>
    </citation>
    <scope>NUCLEOTIDE SEQUENCE [LARGE SCALE GENOMIC DNA]</scope>
    <source>
        <strain evidence="1 2">DSM 13796</strain>
    </source>
</reference>
<dbReference type="RefSeq" id="WP_061805990.1">
    <property type="nucleotide sequence ID" value="NZ_FOXX01000010.1"/>
</dbReference>